<comment type="caution">
    <text evidence="5">The sequence shown here is derived from an EMBL/GenBank/DDBJ whole genome shotgun (WGS) entry which is preliminary data.</text>
</comment>
<feature type="compositionally biased region" description="Polar residues" evidence="2">
    <location>
        <begin position="9"/>
        <end position="30"/>
    </location>
</feature>
<dbReference type="InterPro" id="IPR001199">
    <property type="entry name" value="Cyt_B5-like_heme/steroid-bd"/>
</dbReference>
<organism evidence="5 6">
    <name type="scientific">Pocillopora damicornis</name>
    <name type="common">Cauliflower coral</name>
    <name type="synonym">Millepora damicornis</name>
    <dbReference type="NCBI Taxonomy" id="46731"/>
    <lineage>
        <taxon>Eukaryota</taxon>
        <taxon>Metazoa</taxon>
        <taxon>Cnidaria</taxon>
        <taxon>Anthozoa</taxon>
        <taxon>Hexacorallia</taxon>
        <taxon>Scleractinia</taxon>
        <taxon>Astrocoeniina</taxon>
        <taxon>Pocilloporidae</taxon>
        <taxon>Pocillopora</taxon>
    </lineage>
</organism>
<dbReference type="Proteomes" id="UP000275408">
    <property type="component" value="Unassembled WGS sequence"/>
</dbReference>
<dbReference type="Gene3D" id="3.10.120.10">
    <property type="entry name" value="Cytochrome b5-like heme/steroid binding domain"/>
    <property type="match status" value="1"/>
</dbReference>
<keyword evidence="3" id="KW-0472">Membrane</keyword>
<dbReference type="GO" id="GO:0016020">
    <property type="term" value="C:membrane"/>
    <property type="evidence" value="ECO:0007669"/>
    <property type="project" value="TreeGrafter"/>
</dbReference>
<reference evidence="5 6" key="1">
    <citation type="journal article" date="2018" name="Sci. Rep.">
        <title>Comparative analysis of the Pocillopora damicornis genome highlights role of immune system in coral evolution.</title>
        <authorList>
            <person name="Cunning R."/>
            <person name="Bay R.A."/>
            <person name="Gillette P."/>
            <person name="Baker A.C."/>
            <person name="Traylor-Knowles N."/>
        </authorList>
    </citation>
    <scope>NUCLEOTIDE SEQUENCE [LARGE SCALE GENOMIC DNA]</scope>
    <source>
        <strain evidence="5">RSMAS</strain>
        <tissue evidence="5">Whole animal</tissue>
    </source>
</reference>
<dbReference type="AlphaFoldDB" id="A0A3M6TIS5"/>
<evidence type="ECO:0000256" key="1">
    <source>
        <dbReference type="ARBA" id="ARBA00038357"/>
    </source>
</evidence>
<keyword evidence="3" id="KW-0812">Transmembrane</keyword>
<evidence type="ECO:0000259" key="4">
    <source>
        <dbReference type="SMART" id="SM01117"/>
    </source>
</evidence>
<accession>A0A3M6TIS5</accession>
<protein>
    <recommendedName>
        <fullName evidence="4">Cytochrome b5 heme-binding domain-containing protein</fullName>
    </recommendedName>
</protein>
<keyword evidence="3" id="KW-1133">Transmembrane helix</keyword>
<dbReference type="Pfam" id="PF00173">
    <property type="entry name" value="Cyt-b5"/>
    <property type="match status" value="1"/>
</dbReference>
<evidence type="ECO:0000256" key="3">
    <source>
        <dbReference type="SAM" id="Phobius"/>
    </source>
</evidence>
<evidence type="ECO:0000313" key="5">
    <source>
        <dbReference type="EMBL" id="RMX41219.1"/>
    </source>
</evidence>
<feature type="transmembrane region" description="Helical" evidence="3">
    <location>
        <begin position="53"/>
        <end position="73"/>
    </location>
</feature>
<name>A0A3M6TIS5_POCDA</name>
<dbReference type="InterPro" id="IPR036400">
    <property type="entry name" value="Cyt_B5-like_heme/steroid_sf"/>
</dbReference>
<gene>
    <name evidence="5" type="ORF">pdam_00013264</name>
</gene>
<dbReference type="PANTHER" id="PTHR10281">
    <property type="entry name" value="MEMBRANE-ASSOCIATED PROGESTERONE RECEPTOR COMPONENT-RELATED"/>
    <property type="match status" value="1"/>
</dbReference>
<evidence type="ECO:0000313" key="6">
    <source>
        <dbReference type="Proteomes" id="UP000275408"/>
    </source>
</evidence>
<dbReference type="PANTHER" id="PTHR10281:SF4">
    <property type="entry name" value="NEUFERRICIN"/>
    <property type="match status" value="1"/>
</dbReference>
<feature type="region of interest" description="Disordered" evidence="2">
    <location>
        <begin position="1"/>
        <end position="43"/>
    </location>
</feature>
<dbReference type="SMART" id="SM01117">
    <property type="entry name" value="Cyt-b5"/>
    <property type="match status" value="1"/>
</dbReference>
<dbReference type="OrthoDB" id="10257697at2759"/>
<dbReference type="InterPro" id="IPR050577">
    <property type="entry name" value="MAPR/NEUFC/NENF-like"/>
</dbReference>
<comment type="similarity">
    <text evidence="1">Belongs to the cytochrome b5 family. MAPR subfamily.</text>
</comment>
<dbReference type="SUPFAM" id="SSF55856">
    <property type="entry name" value="Cytochrome b5-like heme/steroid binding domain"/>
    <property type="match status" value="1"/>
</dbReference>
<dbReference type="OMA" id="PPCNIEW"/>
<keyword evidence="6" id="KW-1185">Reference proteome</keyword>
<sequence>MSKQRNSKSAKSNVSKLASDQPQNCDQDQSALREGKDETLSSPATRAQESFSVYYVSLSVVVVLVAGLLAFSVSHRFKNSVTVPTKADTKPKGLVLLTEEELSKHDGSDPNVPVYLSILGRIYDVDKGRQHYEVGSGYNVFAGRDSTPSFVTGEFSREKATDDVKGLSPEEMLGVKEWLDFYRKDYIYVGKLIGRYYDSEGNPTEALKEAKTVIKEGQKLKKLQEAQNKRYPGCNSKWNAEEGSTVWCSQNSGGISRSWVGVPRKMFKPGKKDSKCVCIKTTGPSSDTGEGNDGDLNNPTMKQYVGCGKYDVSCKL</sequence>
<dbReference type="STRING" id="46731.A0A3M6TIS5"/>
<dbReference type="GO" id="GO:0012505">
    <property type="term" value="C:endomembrane system"/>
    <property type="evidence" value="ECO:0007669"/>
    <property type="project" value="TreeGrafter"/>
</dbReference>
<dbReference type="EMBL" id="RCHS01003518">
    <property type="protein sequence ID" value="RMX41219.1"/>
    <property type="molecule type" value="Genomic_DNA"/>
</dbReference>
<proteinExistence type="inferred from homology"/>
<evidence type="ECO:0000256" key="2">
    <source>
        <dbReference type="SAM" id="MobiDB-lite"/>
    </source>
</evidence>
<feature type="domain" description="Cytochrome b5 heme-binding" evidence="4">
    <location>
        <begin position="97"/>
        <end position="193"/>
    </location>
</feature>